<dbReference type="AlphaFoldDB" id="A0A8H6NAF8"/>
<keyword evidence="3" id="KW-1185">Reference proteome</keyword>
<feature type="compositionally biased region" description="Polar residues" evidence="1">
    <location>
        <begin position="94"/>
        <end position="109"/>
    </location>
</feature>
<comment type="caution">
    <text evidence="2">The sequence shown here is derived from an EMBL/GenBank/DDBJ whole genome shotgun (WGS) entry which is preliminary data.</text>
</comment>
<accession>A0A8H6NAF8</accession>
<dbReference type="EMBL" id="WIGO01000159">
    <property type="protein sequence ID" value="KAF6826159.1"/>
    <property type="molecule type" value="Genomic_DNA"/>
</dbReference>
<feature type="region of interest" description="Disordered" evidence="1">
    <location>
        <begin position="84"/>
        <end position="124"/>
    </location>
</feature>
<evidence type="ECO:0000313" key="3">
    <source>
        <dbReference type="Proteomes" id="UP000654918"/>
    </source>
</evidence>
<evidence type="ECO:0000256" key="1">
    <source>
        <dbReference type="SAM" id="MobiDB-lite"/>
    </source>
</evidence>
<proteinExistence type="predicted"/>
<protein>
    <submittedName>
        <fullName evidence="2">Uncharacterized protein</fullName>
    </submittedName>
</protein>
<organism evidence="2 3">
    <name type="scientific">Colletotrichum plurivorum</name>
    <dbReference type="NCBI Taxonomy" id="2175906"/>
    <lineage>
        <taxon>Eukaryota</taxon>
        <taxon>Fungi</taxon>
        <taxon>Dikarya</taxon>
        <taxon>Ascomycota</taxon>
        <taxon>Pezizomycotina</taxon>
        <taxon>Sordariomycetes</taxon>
        <taxon>Hypocreomycetidae</taxon>
        <taxon>Glomerellales</taxon>
        <taxon>Glomerellaceae</taxon>
        <taxon>Colletotrichum</taxon>
        <taxon>Colletotrichum orchidearum species complex</taxon>
    </lineage>
</organism>
<reference evidence="2" key="1">
    <citation type="journal article" date="2020" name="Phytopathology">
        <title>Genome Sequence Resources of Colletotrichum truncatum, C. plurivorum, C. musicola, and C. sojae: Four Species Pathogenic to Soybean (Glycine max).</title>
        <authorList>
            <person name="Rogerio F."/>
            <person name="Boufleur T.R."/>
            <person name="Ciampi-Guillardi M."/>
            <person name="Sukno S.A."/>
            <person name="Thon M.R."/>
            <person name="Massola Junior N.S."/>
            <person name="Baroncelli R."/>
        </authorList>
    </citation>
    <scope>NUCLEOTIDE SEQUENCE</scope>
    <source>
        <strain evidence="2">LFN00145</strain>
    </source>
</reference>
<dbReference type="Proteomes" id="UP000654918">
    <property type="component" value="Unassembled WGS sequence"/>
</dbReference>
<name>A0A8H6NAF8_9PEZI</name>
<evidence type="ECO:0000313" key="2">
    <source>
        <dbReference type="EMBL" id="KAF6826159.1"/>
    </source>
</evidence>
<sequence length="163" mass="17753">MSPVPSRWMKLVNRQTNVTDDSRKRLFETALINIRNPVSRDAEPIPSLPLVVCRVASFPSNLGSPGFSVRTVSAGRAVYTIRTAEPSRQHRPNPAQSLQQKGDPTNLNHGTMAKTPGKGAGSHVAPQTNTMSLKFCDHKSVCGCEERIPADKTLCDRCAQGKC</sequence>
<gene>
    <name evidence="2" type="ORF">CPLU01_09807</name>
</gene>